<dbReference type="Proteomes" id="UP000321353">
    <property type="component" value="Chromosome"/>
</dbReference>
<organism evidence="5 6">
    <name type="scientific">Stieleria maiorica</name>
    <dbReference type="NCBI Taxonomy" id="2795974"/>
    <lineage>
        <taxon>Bacteria</taxon>
        <taxon>Pseudomonadati</taxon>
        <taxon>Planctomycetota</taxon>
        <taxon>Planctomycetia</taxon>
        <taxon>Pirellulales</taxon>
        <taxon>Pirellulaceae</taxon>
        <taxon>Stieleria</taxon>
    </lineage>
</organism>
<reference evidence="5 6" key="1">
    <citation type="submission" date="2019-02" db="EMBL/GenBank/DDBJ databases">
        <title>Planctomycetal bacteria perform biofilm scaping via a novel small molecule.</title>
        <authorList>
            <person name="Jeske O."/>
            <person name="Boedeker C."/>
            <person name="Wiegand S."/>
            <person name="Breitling P."/>
            <person name="Kallscheuer N."/>
            <person name="Jogler M."/>
            <person name="Rohde M."/>
            <person name="Petersen J."/>
            <person name="Medema M.H."/>
            <person name="Surup F."/>
            <person name="Jogler C."/>
        </authorList>
    </citation>
    <scope>NUCLEOTIDE SEQUENCE [LARGE SCALE GENOMIC DNA]</scope>
    <source>
        <strain evidence="5 6">Mal15</strain>
    </source>
</reference>
<feature type="chain" id="PRO_5022821345" evidence="1">
    <location>
        <begin position="29"/>
        <end position="960"/>
    </location>
</feature>
<evidence type="ECO:0000259" key="2">
    <source>
        <dbReference type="Pfam" id="PF07583"/>
    </source>
</evidence>
<feature type="domain" description="DUF1549" evidence="2">
    <location>
        <begin position="163"/>
        <end position="366"/>
    </location>
</feature>
<dbReference type="PANTHER" id="PTHR35889:SF3">
    <property type="entry name" value="F-BOX DOMAIN-CONTAINING PROTEIN"/>
    <property type="match status" value="1"/>
</dbReference>
<dbReference type="InterPro" id="IPR022655">
    <property type="entry name" value="DUF1553"/>
</dbReference>
<evidence type="ECO:0000259" key="4">
    <source>
        <dbReference type="Pfam" id="PF07635"/>
    </source>
</evidence>
<evidence type="ECO:0000313" key="6">
    <source>
        <dbReference type="Proteomes" id="UP000321353"/>
    </source>
</evidence>
<keyword evidence="6" id="KW-1185">Reference proteome</keyword>
<evidence type="ECO:0000256" key="1">
    <source>
        <dbReference type="SAM" id="SignalP"/>
    </source>
</evidence>
<dbReference type="Pfam" id="PF07583">
    <property type="entry name" value="PSCyt2"/>
    <property type="match status" value="1"/>
</dbReference>
<dbReference type="InterPro" id="IPR011444">
    <property type="entry name" value="DUF1549"/>
</dbReference>
<dbReference type="AlphaFoldDB" id="A0A5B9MFG0"/>
<accession>A0A5B9MFG0</accession>
<dbReference type="PANTHER" id="PTHR35889">
    <property type="entry name" value="CYCLOINULO-OLIGOSACCHARIDE FRUCTANOTRANSFERASE-RELATED"/>
    <property type="match status" value="1"/>
</dbReference>
<dbReference type="InterPro" id="IPR011429">
    <property type="entry name" value="Cyt_c_Planctomycete-type"/>
</dbReference>
<evidence type="ECO:0000259" key="3">
    <source>
        <dbReference type="Pfam" id="PF07587"/>
    </source>
</evidence>
<keyword evidence="1" id="KW-0732">Signal</keyword>
<proteinExistence type="predicted"/>
<dbReference type="Pfam" id="PF07635">
    <property type="entry name" value="PSCyt1"/>
    <property type="match status" value="1"/>
</dbReference>
<feature type="domain" description="Cytochrome C Planctomycete-type" evidence="4">
    <location>
        <begin position="61"/>
        <end position="116"/>
    </location>
</feature>
<sequence length="960" mass="107804" precursor="true">MITSQVSNGRAVIRIAVGLGLAICLSSAAGPSGSPALANDTSPANKISFSGDVRPILAEYCVQCHGPDDQERQADLRLDSRDDRTSDVIVAGAPDESELILRLTTEDLEMRMPPPELQKRPTANEIEILRRWIDQGATFERHWSYQPIGDPDVPEPSGDASTEIDRFIVAALEKNGLTLAPRLDRRRLIRRATFDLIGLPPSPAEVEAFVDDAAADDVAFAKVIDRLLQSPRYGERWGRHWLDIARYADTHGGSAIGFTRFPFSYTYRDYVIGAFNDDLPYDEFVRQQLAADQLDLPANDPALAALGFLTVGMQFRSVHDLIDDQIDVVTRGLMGMTVACARCHDHKFDEIPTTDYYALYATLASSTSPDDLPVLGEPSPTDQLRDYQRRLEERQTIYRDMARDQIEVMRNRLRSQVGLYLTELAKGVPEQDLSAAFLSYRTDDVRPVVLNRWRTYLGTLSEQDPVFFAWIRLRETPADQFQAACEQLVQTLKAENGDPAKYKDMHNMSVEAPIWNPRVLDALAEAKPASLIELAAVYGELFTEVHLGWLTALHEASMEATPTGDLITDEDPRHAEINSAINQQLRRHLYESGTPTDVPDEIAVKMLNRTVSDKLSGKRGTIHALHLNSPGSPPRGMVLTESEAPPETRVFLRGNPTSRGERVEARFLTAVAPYNHQPFADGKRRRGLAESIVNPENPLTRRVIVNWIWRHHFGQGLVRTPDDLGTRGTPPTHPQLLDHLATAFAEDGWSIKKMHRRIMLSDVYQQASVENTEARQRDAENRLLWRMPRKRVEMEAMRDAMLAVSGELDTTNIGGRPFDLETVPLVPRRSVYGFINRDIISNLSSTFDGADPTTCTVKRPDTLVPQQTLYALNSAFIQDRAAAVARLAMNASATNEDRVEWLYRRIYLRPPDQEERDLALAFVTRTQNNDETQINDAASDDRWAQLAHAMLASNEFIFLD</sequence>
<name>A0A5B9MFG0_9BACT</name>
<dbReference type="KEGG" id="smam:Mal15_23570"/>
<dbReference type="EMBL" id="CP036264">
    <property type="protein sequence ID" value="QEF98305.1"/>
    <property type="molecule type" value="Genomic_DNA"/>
</dbReference>
<dbReference type="RefSeq" id="WP_167546735.1">
    <property type="nucleotide sequence ID" value="NZ_CP036264.1"/>
</dbReference>
<dbReference type="Pfam" id="PF07587">
    <property type="entry name" value="PSD1"/>
    <property type="match status" value="1"/>
</dbReference>
<feature type="domain" description="DUF1553" evidence="3">
    <location>
        <begin position="684"/>
        <end position="922"/>
    </location>
</feature>
<evidence type="ECO:0000313" key="5">
    <source>
        <dbReference type="EMBL" id="QEF98305.1"/>
    </source>
</evidence>
<protein>
    <submittedName>
        <fullName evidence="5">Planctomycete cytochrome C</fullName>
    </submittedName>
</protein>
<gene>
    <name evidence="5" type="ORF">Mal15_23570</name>
</gene>
<feature type="signal peptide" evidence="1">
    <location>
        <begin position="1"/>
        <end position="28"/>
    </location>
</feature>